<evidence type="ECO:0000256" key="1">
    <source>
        <dbReference type="ARBA" id="ARBA00022837"/>
    </source>
</evidence>
<dbReference type="Pfam" id="PF06799">
    <property type="entry name" value="CGLD27-like"/>
    <property type="match status" value="1"/>
</dbReference>
<dbReference type="Pfam" id="PF13202">
    <property type="entry name" value="EF-hand_5"/>
    <property type="match status" value="3"/>
</dbReference>
<feature type="domain" description="EF-hand" evidence="4">
    <location>
        <begin position="236"/>
        <end position="271"/>
    </location>
</feature>
<dbReference type="InterPro" id="IPR009631">
    <property type="entry name" value="CGLD27-like"/>
</dbReference>
<feature type="transmembrane region" description="Helical" evidence="3">
    <location>
        <begin position="1015"/>
        <end position="1035"/>
    </location>
</feature>
<keyword evidence="6" id="KW-1185">Reference proteome</keyword>
<reference evidence="5" key="1">
    <citation type="submission" date="2021-02" db="EMBL/GenBank/DDBJ databases">
        <authorList>
            <person name="Dougan E. K."/>
            <person name="Rhodes N."/>
            <person name="Thang M."/>
            <person name="Chan C."/>
        </authorList>
    </citation>
    <scope>NUCLEOTIDE SEQUENCE</scope>
</reference>
<keyword evidence="1" id="KW-0106">Calcium</keyword>
<gene>
    <name evidence="5" type="primary">erg10</name>
    <name evidence="5" type="ORF">SNAT2548_LOCUS32885</name>
</gene>
<keyword evidence="3" id="KW-1133">Transmembrane helix</keyword>
<keyword evidence="3" id="KW-0812">Transmembrane</keyword>
<dbReference type="EMBL" id="CAJNDS010002732">
    <property type="protein sequence ID" value="CAE7576528.1"/>
    <property type="molecule type" value="Genomic_DNA"/>
</dbReference>
<dbReference type="PANTHER" id="PTHR10827:SF85">
    <property type="entry name" value="CALCIUM-BINDING PROTEIN"/>
    <property type="match status" value="1"/>
</dbReference>
<feature type="transmembrane region" description="Helical" evidence="3">
    <location>
        <begin position="888"/>
        <end position="911"/>
    </location>
</feature>
<keyword evidence="3" id="KW-0472">Membrane</keyword>
<evidence type="ECO:0000256" key="3">
    <source>
        <dbReference type="SAM" id="Phobius"/>
    </source>
</evidence>
<proteinExistence type="predicted"/>
<dbReference type="PANTHER" id="PTHR10827">
    <property type="entry name" value="RETICULOCALBIN"/>
    <property type="match status" value="1"/>
</dbReference>
<feature type="region of interest" description="Disordered" evidence="2">
    <location>
        <begin position="334"/>
        <end position="360"/>
    </location>
</feature>
<dbReference type="InterPro" id="IPR002048">
    <property type="entry name" value="EF_hand_dom"/>
</dbReference>
<dbReference type="Proteomes" id="UP000604046">
    <property type="component" value="Unassembled WGS sequence"/>
</dbReference>
<protein>
    <submittedName>
        <fullName evidence="5">Erg10 protein</fullName>
    </submittedName>
</protein>
<evidence type="ECO:0000313" key="5">
    <source>
        <dbReference type="EMBL" id="CAE7576528.1"/>
    </source>
</evidence>
<sequence length="1076" mass="116353">MRLFKTVAASPQAALARMSSTGKPTLQEWTDSIQDWKWGLSRSQISSIFRGIDTEMDGQVDIHELLSCFRRGEYEGQFWQPANAPAASFQPDASAVQGLNSQYNCHDGLEMWRFEWSKEKQVSCSLISASELRGSLAPNLTPAEVLRQMDTNGDGVVSHDEWVAAATGLAGQGPFVKTLIEPRAEFAFKSMDVSQDGLLNQKDLESSLGLGSTPLGAGPRTSSGVSAAALKDRVLARWSTLSNAFQKIDQDDNHRLSRAEFLTGLAELRPPIEDAAEVAHLFEGFDALHDDRITPPEWHGTLQTGQLFQTPEALQQVLHMGSEHSSSWIHRSPKHAAASQGAVAEKTPDQAAVPEKEGITDSRLKELGGHLDSLAAHAESTFREKAVKWAGSMRNACMRMGVLRDAISPSDFQAAIGGFEPLLADETSTAIFNQMDADKDGFISSAECFMSQEELAKQLSSASSLRNLFCDADFNNDGQLSREEFAKFGKLLNQGSAEGKFSAYFDELAGAGKPPITLAALEKLAGKSTAGKQALSKEDGAKYGLPAIIHGKCVLGVKGSNIPPGLSDKVGESFSSTLSQRLGVTVRVAGAQEQQGTTSKEFDVLYTSKTQDGAAVMSKLQENADSIQTELENRVAALVSPSASASAWCRSTMDFYGPKAGDLPKGQKVTQEFGRGARLVADSAQLEGRNAQKLVVGQLAGKPKETGSPLLAQLASSPLSVGLSGDHPDTLQSIFLKGMSLRGYSAMYIWCHFVGSLPIRRPCAAAVYAPASMNLKAVAMLEGGEGGGPAPLRLASSRLEVGHDLQVRQTGRTLPSQGRTCVALATSLLVVGPRPVRRCRASLRYVGRSVLRAKKKQREKTEFDPIEEYRRVQEDPIGSWGFLDDGEFATRIVTCSAVAFLPALLLTTVVFPPADEEGIVFENMVASFSYAFALSLSFTFLLLLRVGGLLDPLNKNLLAKSYVVEDSRDQRSQRSLLGTGGYYAEVRTKPEDERQRDKLLGEYTTAPAMARLRKYLLGAIALAALGWTVGALSGAEMRQNLEREEEEQACGVGCIPGFETTDDTLVKRSSWIFNRV</sequence>
<evidence type="ECO:0000259" key="4">
    <source>
        <dbReference type="PROSITE" id="PS50222"/>
    </source>
</evidence>
<dbReference type="GO" id="GO:0005509">
    <property type="term" value="F:calcium ion binding"/>
    <property type="evidence" value="ECO:0007669"/>
    <property type="project" value="InterPro"/>
</dbReference>
<dbReference type="InterPro" id="IPR018247">
    <property type="entry name" value="EF_Hand_1_Ca_BS"/>
</dbReference>
<name>A0A812USJ9_9DINO</name>
<feature type="domain" description="EF-hand" evidence="4">
    <location>
        <begin position="144"/>
        <end position="172"/>
    </location>
</feature>
<evidence type="ECO:0000313" key="6">
    <source>
        <dbReference type="Proteomes" id="UP000604046"/>
    </source>
</evidence>
<feature type="domain" description="EF-hand" evidence="4">
    <location>
        <begin position="40"/>
        <end position="75"/>
    </location>
</feature>
<feature type="transmembrane region" description="Helical" evidence="3">
    <location>
        <begin position="923"/>
        <end position="944"/>
    </location>
</feature>
<evidence type="ECO:0000256" key="2">
    <source>
        <dbReference type="SAM" id="MobiDB-lite"/>
    </source>
</evidence>
<feature type="domain" description="EF-hand" evidence="4">
    <location>
        <begin position="423"/>
        <end position="458"/>
    </location>
</feature>
<comment type="caution">
    <text evidence="5">The sequence shown here is derived from an EMBL/GenBank/DDBJ whole genome shotgun (WGS) entry which is preliminary data.</text>
</comment>
<dbReference type="CDD" id="cd00051">
    <property type="entry name" value="EFh"/>
    <property type="match status" value="1"/>
</dbReference>
<dbReference type="SUPFAM" id="SSF47473">
    <property type="entry name" value="EF-hand"/>
    <property type="match status" value="2"/>
</dbReference>
<feature type="domain" description="EF-hand" evidence="4">
    <location>
        <begin position="460"/>
        <end position="495"/>
    </location>
</feature>
<dbReference type="AlphaFoldDB" id="A0A812USJ9"/>
<dbReference type="InterPro" id="IPR011992">
    <property type="entry name" value="EF-hand-dom_pair"/>
</dbReference>
<dbReference type="PROSITE" id="PS50222">
    <property type="entry name" value="EF_HAND_2"/>
    <property type="match status" value="5"/>
</dbReference>
<dbReference type="OrthoDB" id="423872at2759"/>
<dbReference type="Gene3D" id="1.10.238.10">
    <property type="entry name" value="EF-hand"/>
    <property type="match status" value="3"/>
</dbReference>
<dbReference type="PROSITE" id="PS00018">
    <property type="entry name" value="EF_HAND_1"/>
    <property type="match status" value="4"/>
</dbReference>
<dbReference type="SMART" id="SM00054">
    <property type="entry name" value="EFh"/>
    <property type="match status" value="5"/>
</dbReference>
<organism evidence="5 6">
    <name type="scientific">Symbiodinium natans</name>
    <dbReference type="NCBI Taxonomy" id="878477"/>
    <lineage>
        <taxon>Eukaryota</taxon>
        <taxon>Sar</taxon>
        <taxon>Alveolata</taxon>
        <taxon>Dinophyceae</taxon>
        <taxon>Suessiales</taxon>
        <taxon>Symbiodiniaceae</taxon>
        <taxon>Symbiodinium</taxon>
    </lineage>
</organism>
<accession>A0A812USJ9</accession>